<evidence type="ECO:0000259" key="3">
    <source>
        <dbReference type="Pfam" id="PF04967"/>
    </source>
</evidence>
<keyword evidence="5" id="KW-1185">Reference proteome</keyword>
<dbReference type="Pfam" id="PF04967">
    <property type="entry name" value="HTH_10"/>
    <property type="match status" value="1"/>
</dbReference>
<protein>
    <submittedName>
        <fullName evidence="4">DNA binding protein</fullName>
    </submittedName>
</protein>
<gene>
    <name evidence="4" type="ORF">C444_18262</name>
</gene>
<evidence type="ECO:0000256" key="1">
    <source>
        <dbReference type="ARBA" id="ARBA00023015"/>
    </source>
</evidence>
<proteinExistence type="predicted"/>
<dbReference type="AlphaFoldDB" id="M0L7Z3"/>
<feature type="domain" description="HTH bat-type" evidence="3">
    <location>
        <begin position="158"/>
        <end position="210"/>
    </location>
</feature>
<name>M0L7Z3_HALJT</name>
<comment type="caution">
    <text evidence="4">The sequence shown here is derived from an EMBL/GenBank/DDBJ whole genome shotgun (WGS) entry which is preliminary data.</text>
</comment>
<dbReference type="Proteomes" id="UP000011524">
    <property type="component" value="Unassembled WGS sequence"/>
</dbReference>
<dbReference type="eggNOG" id="arCOG02271">
    <property type="taxonomic scope" value="Archaea"/>
</dbReference>
<reference evidence="4 5" key="1">
    <citation type="journal article" date="2014" name="PLoS Genet.">
        <title>Phylogenetically driven sequencing of extremely halophilic archaea reveals strategies for static and dynamic osmo-response.</title>
        <authorList>
            <person name="Becker E.A."/>
            <person name="Seitzer P.M."/>
            <person name="Tritt A."/>
            <person name="Larsen D."/>
            <person name="Krusor M."/>
            <person name="Yao A.I."/>
            <person name="Wu D."/>
            <person name="Madern D."/>
            <person name="Eisen J.A."/>
            <person name="Darling A.E."/>
            <person name="Facciotti M.T."/>
        </authorList>
    </citation>
    <scope>NUCLEOTIDE SEQUENCE [LARGE SCALE GENOMIC DNA]</scope>
    <source>
        <strain evidence="5">ATCC 49778 / DSM 6131 / JCM 7785 / NBRC 101032 / NCIMB 13157 / TR-1</strain>
    </source>
</reference>
<dbReference type="OrthoDB" id="27447at2157"/>
<dbReference type="RefSeq" id="WP_004594449.1">
    <property type="nucleotide sequence ID" value="NZ_AOLY01000041.1"/>
</dbReference>
<evidence type="ECO:0000313" key="4">
    <source>
        <dbReference type="EMBL" id="EMA28035.1"/>
    </source>
</evidence>
<evidence type="ECO:0000256" key="2">
    <source>
        <dbReference type="ARBA" id="ARBA00023163"/>
    </source>
</evidence>
<dbReference type="EMBL" id="AOLY01000041">
    <property type="protein sequence ID" value="EMA28035.1"/>
    <property type="molecule type" value="Genomic_DNA"/>
</dbReference>
<sequence>MTVTTEFVLRSPSLPLVSIPNSIQVDTIESTHALCLQPDVQIFSARFDQDDKVSEEELLDLDEIMEAELVGETSDKTVYRLTVELEESVSQAFEPDFEGVELEPTTVTTEGWHETKVFRDYENFNAFRKSCEDHGISLDLLSISPDPSSSDNQSEDGLTDRQREALTLAISRGYYESPRQVTAEELAQELGISQPSLSTLLRRGERQLIASSLDSQVPLEMVSR</sequence>
<dbReference type="InterPro" id="IPR007050">
    <property type="entry name" value="HTH_bacterioopsin"/>
</dbReference>
<dbReference type="STRING" id="1227453.C444_18262"/>
<keyword evidence="1" id="KW-0805">Transcription regulation</keyword>
<accession>M0L7Z3</accession>
<dbReference type="PANTHER" id="PTHR34236:SF1">
    <property type="entry name" value="DIMETHYL SULFOXIDE REDUCTASE TRANSCRIPTIONAL ACTIVATOR"/>
    <property type="match status" value="1"/>
</dbReference>
<dbReference type="PANTHER" id="PTHR34236">
    <property type="entry name" value="DIMETHYL SULFOXIDE REDUCTASE TRANSCRIPTIONAL ACTIVATOR"/>
    <property type="match status" value="1"/>
</dbReference>
<organism evidence="4 5">
    <name type="scientific">Haloarcula japonica (strain ATCC 49778 / DSM 6131 / JCM 7785 / NBRC 101032 / NCIMB 13157 / TR-1)</name>
    <dbReference type="NCBI Taxonomy" id="1227453"/>
    <lineage>
        <taxon>Archaea</taxon>
        <taxon>Methanobacteriati</taxon>
        <taxon>Methanobacteriota</taxon>
        <taxon>Stenosarchaea group</taxon>
        <taxon>Halobacteria</taxon>
        <taxon>Halobacteriales</taxon>
        <taxon>Haloarculaceae</taxon>
        <taxon>Haloarcula</taxon>
    </lineage>
</organism>
<keyword evidence="2" id="KW-0804">Transcription</keyword>
<evidence type="ECO:0000313" key="5">
    <source>
        <dbReference type="Proteomes" id="UP000011524"/>
    </source>
</evidence>